<comment type="similarity">
    <text evidence="2">Belongs to the TonB family.</text>
</comment>
<keyword evidence="6" id="KW-0812">Transmembrane</keyword>
<proteinExistence type="inferred from homology"/>
<comment type="caution">
    <text evidence="12">The sequence shown here is derived from an EMBL/GenBank/DDBJ whole genome shotgun (WGS) entry which is preliminary data.</text>
</comment>
<reference evidence="12 13" key="1">
    <citation type="submission" date="2023-08" db="EMBL/GenBank/DDBJ databases">
        <title>Implementing the SeqCode for naming new Mesorhizobium species isolated from Vachellia karroo root nodules.</title>
        <authorList>
            <person name="Van Lill M."/>
        </authorList>
    </citation>
    <scope>NUCLEOTIDE SEQUENCE [LARGE SCALE GENOMIC DNA]</scope>
    <source>
        <strain evidence="12 13">VK22B</strain>
    </source>
</reference>
<evidence type="ECO:0000256" key="8">
    <source>
        <dbReference type="ARBA" id="ARBA00022989"/>
    </source>
</evidence>
<feature type="region of interest" description="Disordered" evidence="10">
    <location>
        <begin position="121"/>
        <end position="255"/>
    </location>
</feature>
<dbReference type="PROSITE" id="PS52015">
    <property type="entry name" value="TONB_CTD"/>
    <property type="match status" value="1"/>
</dbReference>
<keyword evidence="8" id="KW-1133">Transmembrane helix</keyword>
<evidence type="ECO:0000313" key="13">
    <source>
        <dbReference type="Proteomes" id="UP001271249"/>
    </source>
</evidence>
<dbReference type="PANTHER" id="PTHR33446:SF2">
    <property type="entry name" value="PROTEIN TONB"/>
    <property type="match status" value="1"/>
</dbReference>
<keyword evidence="13" id="KW-1185">Reference proteome</keyword>
<evidence type="ECO:0000256" key="6">
    <source>
        <dbReference type="ARBA" id="ARBA00022692"/>
    </source>
</evidence>
<sequence>MGIEPALARDAVALPLAGVGFAPLAASDLDLTIPDWLRQVSSRNMQDINRPSDAGSEPAITPAEPLVQARQPPGERNWTVAIIASVLLHGAATAAFLIAPAGTFDSSNAIQAEGTDRSGANVVGSALDDQAPGTVDVTLVPDPQPVKRRTVQPTPPIEAPQPASEPATPKPPPEAVKQPTLIPDILAADTPRRDDRRAPTGSEPAPAIKPQSTEAPVAEPAQPPVQSARSSEPAGSAGSNNPIESRGKADGDLRDAPALASKGKQQAAAGNAMESRYSGEIQKKLARANRRVSKSIQAKARNNARVVFVVSADGSISDLQLAESSGSAELDQFALTLVRKQAPFPPIPPETGRSSWVFKARIGPF</sequence>
<feature type="compositionally biased region" description="Basic and acidic residues" evidence="10">
    <location>
        <begin position="245"/>
        <end position="255"/>
    </location>
</feature>
<evidence type="ECO:0000256" key="9">
    <source>
        <dbReference type="ARBA" id="ARBA00023136"/>
    </source>
</evidence>
<dbReference type="InterPro" id="IPR006260">
    <property type="entry name" value="TonB/TolA_C"/>
</dbReference>
<gene>
    <name evidence="12" type="ORF">RFN29_15575</name>
</gene>
<dbReference type="NCBIfam" id="TIGR01352">
    <property type="entry name" value="tonB_Cterm"/>
    <property type="match status" value="1"/>
</dbReference>
<keyword evidence="3" id="KW-0813">Transport</keyword>
<organism evidence="12 13">
    <name type="scientific">Mesorhizobium captivum</name>
    <dbReference type="NCBI Taxonomy" id="3072319"/>
    <lineage>
        <taxon>Bacteria</taxon>
        <taxon>Pseudomonadati</taxon>
        <taxon>Pseudomonadota</taxon>
        <taxon>Alphaproteobacteria</taxon>
        <taxon>Hyphomicrobiales</taxon>
        <taxon>Phyllobacteriaceae</taxon>
        <taxon>Mesorhizobium</taxon>
    </lineage>
</organism>
<keyword evidence="5" id="KW-0997">Cell inner membrane</keyword>
<dbReference type="RefSeq" id="WP_320226976.1">
    <property type="nucleotide sequence ID" value="NZ_JAVIJB010000021.1"/>
</dbReference>
<evidence type="ECO:0000256" key="1">
    <source>
        <dbReference type="ARBA" id="ARBA00004383"/>
    </source>
</evidence>
<comment type="subcellular location">
    <subcellularLocation>
        <location evidence="1">Cell inner membrane</location>
        <topology evidence="1">Single-pass membrane protein</topology>
        <orientation evidence="1">Periplasmic side</orientation>
    </subcellularLocation>
</comment>
<evidence type="ECO:0000256" key="3">
    <source>
        <dbReference type="ARBA" id="ARBA00022448"/>
    </source>
</evidence>
<name>A0ABU4Z4R2_9HYPH</name>
<evidence type="ECO:0000256" key="2">
    <source>
        <dbReference type="ARBA" id="ARBA00006555"/>
    </source>
</evidence>
<keyword evidence="9" id="KW-0472">Membrane</keyword>
<evidence type="ECO:0000313" key="12">
    <source>
        <dbReference type="EMBL" id="MDX8492997.1"/>
    </source>
</evidence>
<dbReference type="EMBL" id="JAVIJC010000014">
    <property type="protein sequence ID" value="MDX8492997.1"/>
    <property type="molecule type" value="Genomic_DNA"/>
</dbReference>
<evidence type="ECO:0000256" key="10">
    <source>
        <dbReference type="SAM" id="MobiDB-lite"/>
    </source>
</evidence>
<dbReference type="PANTHER" id="PTHR33446">
    <property type="entry name" value="PROTEIN TONB-RELATED"/>
    <property type="match status" value="1"/>
</dbReference>
<dbReference type="InterPro" id="IPR051045">
    <property type="entry name" value="TonB-dependent_transducer"/>
</dbReference>
<feature type="compositionally biased region" description="Low complexity" evidence="10">
    <location>
        <begin position="214"/>
        <end position="228"/>
    </location>
</feature>
<evidence type="ECO:0000256" key="4">
    <source>
        <dbReference type="ARBA" id="ARBA00022475"/>
    </source>
</evidence>
<accession>A0ABU4Z4R2</accession>
<feature type="domain" description="TonB C-terminal" evidence="11">
    <location>
        <begin position="276"/>
        <end position="365"/>
    </location>
</feature>
<dbReference type="Pfam" id="PF13103">
    <property type="entry name" value="TonB_2"/>
    <property type="match status" value="1"/>
</dbReference>
<dbReference type="Gene3D" id="3.30.1150.10">
    <property type="match status" value="1"/>
</dbReference>
<dbReference type="Proteomes" id="UP001271249">
    <property type="component" value="Unassembled WGS sequence"/>
</dbReference>
<evidence type="ECO:0000256" key="7">
    <source>
        <dbReference type="ARBA" id="ARBA00022927"/>
    </source>
</evidence>
<protein>
    <submittedName>
        <fullName evidence="12">TonB family protein</fullName>
    </submittedName>
</protein>
<evidence type="ECO:0000256" key="5">
    <source>
        <dbReference type="ARBA" id="ARBA00022519"/>
    </source>
</evidence>
<dbReference type="InterPro" id="IPR037682">
    <property type="entry name" value="TonB_C"/>
</dbReference>
<evidence type="ECO:0000259" key="11">
    <source>
        <dbReference type="PROSITE" id="PS52015"/>
    </source>
</evidence>
<dbReference type="SUPFAM" id="SSF74653">
    <property type="entry name" value="TolA/TonB C-terminal domain"/>
    <property type="match status" value="1"/>
</dbReference>
<keyword evidence="7" id="KW-0653">Protein transport</keyword>
<keyword evidence="4" id="KW-1003">Cell membrane</keyword>